<name>A0A656Z952_9PROT</name>
<dbReference type="PANTHER" id="PTHR10668">
    <property type="entry name" value="PHYTOENE DEHYDROGENASE"/>
    <property type="match status" value="1"/>
</dbReference>
<dbReference type="RefSeq" id="WP_067170561.1">
    <property type="nucleotide sequence ID" value="NZ_LFZK01000001.1"/>
</dbReference>
<organism evidence="1 2">
    <name type="scientific">Sterolibacterium denitrificans</name>
    <dbReference type="NCBI Taxonomy" id="157592"/>
    <lineage>
        <taxon>Bacteria</taxon>
        <taxon>Pseudomonadati</taxon>
        <taxon>Pseudomonadota</taxon>
        <taxon>Betaproteobacteria</taxon>
        <taxon>Nitrosomonadales</taxon>
        <taxon>Sterolibacteriaceae</taxon>
        <taxon>Sterolibacterium</taxon>
    </lineage>
</organism>
<proteinExistence type="predicted"/>
<reference evidence="1 2" key="1">
    <citation type="journal article" date="2016" name="ISME J.">
        <title>Integrated multi-omics analyses reveal the biochemical mechanisms and phylogenetic relevance of anaerobic androgen biodegradation in the environment.</title>
        <authorList>
            <person name="Yang F.C."/>
            <person name="Chen Y.L."/>
            <person name="Tang S.L."/>
            <person name="Yu C.P."/>
            <person name="Wang P.H."/>
            <person name="Ismail W."/>
            <person name="Wang C.H."/>
            <person name="Ding J.Y."/>
            <person name="Yang C.Y."/>
            <person name="Yang C.Y."/>
            <person name="Chiang Y.R."/>
        </authorList>
    </citation>
    <scope>NUCLEOTIDE SEQUENCE [LARGE SCALE GENOMIC DNA]</scope>
    <source>
        <strain evidence="1 2">DSM 13999</strain>
    </source>
</reference>
<dbReference type="EMBL" id="LFZK01000001">
    <property type="protein sequence ID" value="KYC29497.1"/>
    <property type="molecule type" value="Genomic_DNA"/>
</dbReference>
<dbReference type="Pfam" id="PF13450">
    <property type="entry name" value="NAD_binding_8"/>
    <property type="match status" value="1"/>
</dbReference>
<dbReference type="Gene3D" id="3.50.50.60">
    <property type="entry name" value="FAD/NAD(P)-binding domain"/>
    <property type="match status" value="2"/>
</dbReference>
<accession>A0A656Z952</accession>
<comment type="caution">
    <text evidence="1">The sequence shown here is derived from an EMBL/GenBank/DDBJ whole genome shotgun (WGS) entry which is preliminary data.</text>
</comment>
<dbReference type="PANTHER" id="PTHR10668:SF103">
    <property type="entry name" value="PYRIDINE NUCLEOTIDE-DISULFIDE OXIDOREDUCTASE DOMAIN-CONTAINING PROTEIN 2"/>
    <property type="match status" value="1"/>
</dbReference>
<evidence type="ECO:0000313" key="1">
    <source>
        <dbReference type="EMBL" id="KYC29497.1"/>
    </source>
</evidence>
<dbReference type="OrthoDB" id="9816564at2"/>
<gene>
    <name evidence="1" type="ORF">ACY05_03115</name>
</gene>
<protein>
    <submittedName>
        <fullName evidence="1">Uncharacterized protein</fullName>
    </submittedName>
</protein>
<sequence>MSNETKFDAIVIGGGPNGLLAGAYLAKTGHKVVLFERRHETGGGLNTDEYFGFRFNLHAIYHLMAEKMPAWKDLDLANFGVRYLYPHVVAAFPFKDGSSLIFTRDVKETAESIAQFSKEDAAAYLAMWDEFQPMLDDYLIPMTYELPKPALDQLAEFGETEVGAKLAEISELSCLEVIDHYGFTHPRVRMALLSFPAMWGIHLADPLGFLYPLYLGRMLDAAFVKGGSHRLSSGMYRVFVKNGGTVIDENEVTRILVEDNRVTGVELQDGRRFMADAVVSTLNPVQTFKQLLPKDDVPYALHQAVDNWRWEERSFFGLHLGIDGGVRYNAQDPRVNEAMTVFIGLETEDELLDHLDRVDGKTTNGPEWLHIAQPTTFDKTMAPPNHSVIRAEAVVAYDPEWRARTPAFAAGCLDLIKQYATVDKVVQQRTVSPIDIEEKLTTMHRGSYKHGAYSTLQLGYLRPNDLCSCSETPIDGLFLGGASMYPGGMILGGPGYLAAQVTNDYLGEPVKK</sequence>
<evidence type="ECO:0000313" key="2">
    <source>
        <dbReference type="Proteomes" id="UP000243416"/>
    </source>
</evidence>
<keyword evidence="2" id="KW-1185">Reference proteome</keyword>
<dbReference type="Proteomes" id="UP000243416">
    <property type="component" value="Unassembled WGS sequence"/>
</dbReference>
<dbReference type="AlphaFoldDB" id="A0A656Z952"/>
<dbReference type="SUPFAM" id="SSF51905">
    <property type="entry name" value="FAD/NAD(P)-binding domain"/>
    <property type="match status" value="1"/>
</dbReference>
<dbReference type="InterPro" id="IPR036188">
    <property type="entry name" value="FAD/NAD-bd_sf"/>
</dbReference>